<protein>
    <recommendedName>
        <fullName evidence="3">ELYS beta-propeller domain-containing protein</fullName>
    </recommendedName>
</protein>
<dbReference type="InterPro" id="IPR036322">
    <property type="entry name" value="WD40_repeat_dom_sf"/>
</dbReference>
<dbReference type="SUPFAM" id="SSF50978">
    <property type="entry name" value="WD40 repeat-like"/>
    <property type="match status" value="1"/>
</dbReference>
<keyword evidence="2" id="KW-1185">Reference proteome</keyword>
<name>A0A484AV92_DRONA</name>
<dbReference type="STRING" id="7232.A0A484AV92"/>
<feature type="non-terminal residue" evidence="1">
    <location>
        <position position="461"/>
    </location>
</feature>
<dbReference type="Proteomes" id="UP000295192">
    <property type="component" value="Unassembled WGS sequence"/>
</dbReference>
<dbReference type="AlphaFoldDB" id="A0A484AV92"/>
<dbReference type="Gene3D" id="2.130.10.10">
    <property type="entry name" value="YVTN repeat-like/Quinoprotein amine dehydrogenase"/>
    <property type="match status" value="1"/>
</dbReference>
<dbReference type="PANTHER" id="PTHR21583">
    <property type="entry name" value="ELYS PROTEIN"/>
    <property type="match status" value="1"/>
</dbReference>
<evidence type="ECO:0000313" key="2">
    <source>
        <dbReference type="Proteomes" id="UP000295192"/>
    </source>
</evidence>
<dbReference type="InterPro" id="IPR052620">
    <property type="entry name" value="ELYS/MEL-28_NucAsmblyFactor"/>
</dbReference>
<proteinExistence type="predicted"/>
<accession>A0A484AV92</accession>
<dbReference type="EMBL" id="LSRL02000546">
    <property type="protein sequence ID" value="TDG40519.1"/>
    <property type="molecule type" value="Genomic_DNA"/>
</dbReference>
<organism evidence="1 2">
    <name type="scientific">Drosophila navojoa</name>
    <name type="common">Fruit fly</name>
    <dbReference type="NCBI Taxonomy" id="7232"/>
    <lineage>
        <taxon>Eukaryota</taxon>
        <taxon>Metazoa</taxon>
        <taxon>Ecdysozoa</taxon>
        <taxon>Arthropoda</taxon>
        <taxon>Hexapoda</taxon>
        <taxon>Insecta</taxon>
        <taxon>Pterygota</taxon>
        <taxon>Neoptera</taxon>
        <taxon>Endopterygota</taxon>
        <taxon>Diptera</taxon>
        <taxon>Brachycera</taxon>
        <taxon>Muscomorpha</taxon>
        <taxon>Ephydroidea</taxon>
        <taxon>Drosophilidae</taxon>
        <taxon>Drosophila</taxon>
    </lineage>
</organism>
<dbReference type="PANTHER" id="PTHR21583:SF8">
    <property type="entry name" value="PROTEIN ELYS"/>
    <property type="match status" value="1"/>
</dbReference>
<gene>
    <name evidence="1" type="ORF">AWZ03_013053</name>
</gene>
<dbReference type="InterPro" id="IPR015943">
    <property type="entry name" value="WD40/YVTN_repeat-like_dom_sf"/>
</dbReference>
<comment type="caution">
    <text evidence="1">The sequence shown here is derived from an EMBL/GenBank/DDBJ whole genome shotgun (WGS) entry which is preliminary data.</text>
</comment>
<sequence>MEWYEIKATNNRTVNFAERSKPGNKEVPSKQNNELDIGSDYIGGIINRGNWGWMSRRDVDTASITIYQLSNGYPIASYTFLSEQNLKCSISCVEELTVPGLGNRVLLAVCIEVLQGGTQLALFSPTNSQVLRYIDLNNAEINVTCMAFLDEHICAKSKFHQFDGCLAMGTTAGNVHLMDVNASQIVAKMGVNLCLYDNEVEHRDIHCIKSLSQLDQNLIRCRQEDIHLAFDVKIPTLTPSPISKLMPMKLVYGFVAGMQDGRVCVYDLRSMQPVAQIRRPDEHLPSPVVGLCYIVPPDDPQPCYYICAVYDQGDELISAMHSFNYRRPSPVSLDNGEFALRDFQAATTRIRISLDTESCSFIGCTTASTFASGEHGTVLTAITWRSQMDNRIKLVIFDINQWYKEEMPTHPNPQEDLNYLCGFILSGQHVGLALQLDTDSIIPFISLQCHDAYYFPKALSF</sequence>
<evidence type="ECO:0000313" key="1">
    <source>
        <dbReference type="EMBL" id="TDG40519.1"/>
    </source>
</evidence>
<reference evidence="1 2" key="1">
    <citation type="journal article" date="2019" name="J. Hered.">
        <title>An Improved Genome Assembly for Drosophila navojoa, the Basal Species in the mojavensis Cluster.</title>
        <authorList>
            <person name="Vanderlinde T."/>
            <person name="Dupim E.G."/>
            <person name="Nazario-Yepiz N.O."/>
            <person name="Carvalho A.B."/>
        </authorList>
    </citation>
    <scope>NUCLEOTIDE SEQUENCE [LARGE SCALE GENOMIC DNA]</scope>
    <source>
        <strain evidence="1">Navoj_Jal97</strain>
        <tissue evidence="1">Whole organism</tissue>
    </source>
</reference>
<evidence type="ECO:0008006" key="3">
    <source>
        <dbReference type="Google" id="ProtNLM"/>
    </source>
</evidence>